<reference evidence="8 9" key="1">
    <citation type="submission" date="2019-07" db="EMBL/GenBank/DDBJ databases">
        <title>Whole genome shotgun sequence of Brevifollis gellanilyticus NBRC 108608.</title>
        <authorList>
            <person name="Hosoyama A."/>
            <person name="Uohara A."/>
            <person name="Ohji S."/>
            <person name="Ichikawa N."/>
        </authorList>
    </citation>
    <scope>NUCLEOTIDE SEQUENCE [LARGE SCALE GENOMIC DNA]</scope>
    <source>
        <strain evidence="8 9">NBRC 108608</strain>
    </source>
</reference>
<feature type="transmembrane region" description="Helical" evidence="6">
    <location>
        <begin position="6"/>
        <end position="23"/>
    </location>
</feature>
<evidence type="ECO:0000256" key="2">
    <source>
        <dbReference type="ARBA" id="ARBA00022475"/>
    </source>
</evidence>
<proteinExistence type="inferred from homology"/>
<evidence type="ECO:0000313" key="8">
    <source>
        <dbReference type="EMBL" id="GEP44492.1"/>
    </source>
</evidence>
<comment type="caution">
    <text evidence="8">The sequence shown here is derived from an EMBL/GenBank/DDBJ whole genome shotgun (WGS) entry which is preliminary data.</text>
</comment>
<evidence type="ECO:0000256" key="1">
    <source>
        <dbReference type="ARBA" id="ARBA00004651"/>
    </source>
</evidence>
<dbReference type="RefSeq" id="WP_146852498.1">
    <property type="nucleotide sequence ID" value="NZ_BKAG01000031.1"/>
</dbReference>
<organism evidence="8 9">
    <name type="scientific">Brevifollis gellanilyticus</name>
    <dbReference type="NCBI Taxonomy" id="748831"/>
    <lineage>
        <taxon>Bacteria</taxon>
        <taxon>Pseudomonadati</taxon>
        <taxon>Verrucomicrobiota</taxon>
        <taxon>Verrucomicrobiia</taxon>
        <taxon>Verrucomicrobiales</taxon>
        <taxon>Verrucomicrobiaceae</taxon>
    </lineage>
</organism>
<evidence type="ECO:0000256" key="6">
    <source>
        <dbReference type="RuleBase" id="RU366058"/>
    </source>
</evidence>
<keyword evidence="5 6" id="KW-0472">Membrane</keyword>
<feature type="transmembrane region" description="Helical" evidence="6">
    <location>
        <begin position="186"/>
        <end position="203"/>
    </location>
</feature>
<dbReference type="Proteomes" id="UP000321577">
    <property type="component" value="Unassembled WGS sequence"/>
</dbReference>
<keyword evidence="3 6" id="KW-0812">Transmembrane</keyword>
<protein>
    <recommendedName>
        <fullName evidence="6">TVP38/TMEM64 family membrane protein</fullName>
    </recommendedName>
</protein>
<accession>A0A512MCR2</accession>
<dbReference type="InterPro" id="IPR032816">
    <property type="entry name" value="VTT_dom"/>
</dbReference>
<comment type="subcellular location">
    <subcellularLocation>
        <location evidence="1 6">Cell membrane</location>
        <topology evidence="1 6">Multi-pass membrane protein</topology>
    </subcellularLocation>
</comment>
<evidence type="ECO:0000313" key="9">
    <source>
        <dbReference type="Proteomes" id="UP000321577"/>
    </source>
</evidence>
<keyword evidence="9" id="KW-1185">Reference proteome</keyword>
<dbReference type="EMBL" id="BKAG01000031">
    <property type="protein sequence ID" value="GEP44492.1"/>
    <property type="molecule type" value="Genomic_DNA"/>
</dbReference>
<dbReference type="PANTHER" id="PTHR12677:SF59">
    <property type="entry name" value="GOLGI APPARATUS MEMBRANE PROTEIN TVP38-RELATED"/>
    <property type="match status" value="1"/>
</dbReference>
<dbReference type="InterPro" id="IPR015414">
    <property type="entry name" value="TMEM64"/>
</dbReference>
<sequence length="208" mass="21930">MSRALIIILVVILAGILVPFAIWGERFDAVLSLEGTRAWISQYGEWAGLAGVLLLVADILLPVPSTVVMSALGLMYGWFIGGLLASAGSFLAGATAYGACRWLGRPAALWLAGEDGLKQGEQLFAKRGGWLVALSRWMPVLPEAVSCLAGLVKMNVRTYLVSLACGSIPVGFAFAAIGALGNSQPGMAMGLSAVVPVLLWVGARRWMR</sequence>
<keyword evidence="2 6" id="KW-1003">Cell membrane</keyword>
<keyword evidence="4 6" id="KW-1133">Transmembrane helix</keyword>
<gene>
    <name evidence="8" type="ORF">BGE01nite_37830</name>
</gene>
<dbReference type="AlphaFoldDB" id="A0A512MCR2"/>
<evidence type="ECO:0000256" key="4">
    <source>
        <dbReference type="ARBA" id="ARBA00022989"/>
    </source>
</evidence>
<dbReference type="PANTHER" id="PTHR12677">
    <property type="entry name" value="GOLGI APPARATUS MEMBRANE PROTEIN TVP38-RELATED"/>
    <property type="match status" value="1"/>
</dbReference>
<feature type="transmembrane region" description="Helical" evidence="6">
    <location>
        <begin position="75"/>
        <end position="100"/>
    </location>
</feature>
<feature type="transmembrane region" description="Helical" evidence="6">
    <location>
        <begin position="159"/>
        <end position="180"/>
    </location>
</feature>
<evidence type="ECO:0000259" key="7">
    <source>
        <dbReference type="Pfam" id="PF09335"/>
    </source>
</evidence>
<comment type="similarity">
    <text evidence="6">Belongs to the TVP38/TMEM64 family.</text>
</comment>
<dbReference type="GO" id="GO:0005886">
    <property type="term" value="C:plasma membrane"/>
    <property type="evidence" value="ECO:0007669"/>
    <property type="project" value="UniProtKB-SubCell"/>
</dbReference>
<evidence type="ECO:0000256" key="5">
    <source>
        <dbReference type="ARBA" id="ARBA00023136"/>
    </source>
</evidence>
<feature type="domain" description="VTT" evidence="7">
    <location>
        <begin position="63"/>
        <end position="179"/>
    </location>
</feature>
<dbReference type="Pfam" id="PF09335">
    <property type="entry name" value="VTT_dom"/>
    <property type="match status" value="1"/>
</dbReference>
<name>A0A512MCR2_9BACT</name>
<feature type="transmembrane region" description="Helical" evidence="6">
    <location>
        <begin position="43"/>
        <end position="63"/>
    </location>
</feature>
<dbReference type="OrthoDB" id="8480088at2"/>
<evidence type="ECO:0000256" key="3">
    <source>
        <dbReference type="ARBA" id="ARBA00022692"/>
    </source>
</evidence>